<dbReference type="Pfam" id="PF21348">
    <property type="entry name" value="RGL11_C"/>
    <property type="match status" value="1"/>
</dbReference>
<dbReference type="AlphaFoldDB" id="C2FWX6"/>
<comment type="caution">
    <text evidence="2">The sequence shown here is derived from an EMBL/GenBank/DDBJ whole genome shotgun (WGS) entry which is preliminary data.</text>
</comment>
<name>C2FWX6_SPHSI</name>
<protein>
    <recommendedName>
        <fullName evidence="1">Rhamnogalacturonan lyase family 11 C-terminal domain-containing protein</fullName>
    </recommendedName>
</protein>
<sequence>MHDPQYRLSIAWQNVGYNQPPHTSYFVGKDMAPIRQPNIKIVKPVQPKDETIRP</sequence>
<proteinExistence type="predicted"/>
<evidence type="ECO:0000313" key="2">
    <source>
        <dbReference type="EMBL" id="EEI92605.1"/>
    </source>
</evidence>
<evidence type="ECO:0000313" key="3">
    <source>
        <dbReference type="Proteomes" id="UP000006241"/>
    </source>
</evidence>
<reference evidence="2 3" key="1">
    <citation type="submission" date="2009-01" db="EMBL/GenBank/DDBJ databases">
        <authorList>
            <person name="Qin X."/>
            <person name="Bachman B."/>
            <person name="Battles P."/>
            <person name="Bell A."/>
            <person name="Bess C."/>
            <person name="Bickham C."/>
            <person name="Chaboub L."/>
            <person name="Chen D."/>
            <person name="Coyle M."/>
            <person name="Deiros D.R."/>
            <person name="Dinh H."/>
            <person name="Forbes L."/>
            <person name="Fowler G."/>
            <person name="Francisco L."/>
            <person name="Fu Q."/>
            <person name="Gubbala S."/>
            <person name="Hale W."/>
            <person name="Han Y."/>
            <person name="Hemphill L."/>
            <person name="Highlander S.K."/>
            <person name="Hirani K."/>
            <person name="Hogues M."/>
            <person name="Jackson L."/>
            <person name="Jakkamsetti A."/>
            <person name="Javaid M."/>
            <person name="Jiang H."/>
            <person name="Korchina V."/>
            <person name="Kovar C."/>
            <person name="Lara F."/>
            <person name="Lee S."/>
            <person name="Mata R."/>
            <person name="Mathew T."/>
            <person name="Moen C."/>
            <person name="Morales K."/>
            <person name="Munidasa M."/>
            <person name="Nazareth L."/>
            <person name="Ngo R."/>
            <person name="Nguyen L."/>
            <person name="Okwuonu G."/>
            <person name="Ongeri F."/>
            <person name="Patil S."/>
            <person name="Petrosino J."/>
            <person name="Pham C."/>
            <person name="Pham P."/>
            <person name="Pu L.-L."/>
            <person name="Puazo M."/>
            <person name="Raj R."/>
            <person name="Reid J."/>
            <person name="Rouhana J."/>
            <person name="Saada N."/>
            <person name="Shang Y."/>
            <person name="Simmons D."/>
            <person name="Thornton R."/>
            <person name="Warren J."/>
            <person name="Weissenberger G."/>
            <person name="Zhang J."/>
            <person name="Zhang L."/>
            <person name="Zhou C."/>
            <person name="Zhu D."/>
            <person name="Muzny D."/>
            <person name="Worley K."/>
            <person name="Gibbs R."/>
        </authorList>
    </citation>
    <scope>NUCLEOTIDE SEQUENCE [LARGE SCALE GENOMIC DNA]</scope>
    <source>
        <strain evidence="2 3">ATCC 33300</strain>
    </source>
</reference>
<feature type="domain" description="Rhamnogalacturonan lyase family 11 C-terminal" evidence="1">
    <location>
        <begin position="1"/>
        <end position="37"/>
    </location>
</feature>
<dbReference type="Proteomes" id="UP000006241">
    <property type="component" value="Unassembled WGS sequence"/>
</dbReference>
<dbReference type="InterPro" id="IPR049366">
    <property type="entry name" value="RGL11_C"/>
</dbReference>
<accession>C2FWX6</accession>
<dbReference type="EMBL" id="ACHB01000043">
    <property type="protein sequence ID" value="EEI92605.1"/>
    <property type="molecule type" value="Genomic_DNA"/>
</dbReference>
<organism evidence="2 3">
    <name type="scientific">Sphingobacterium spiritivorum ATCC 33300</name>
    <dbReference type="NCBI Taxonomy" id="525372"/>
    <lineage>
        <taxon>Bacteria</taxon>
        <taxon>Pseudomonadati</taxon>
        <taxon>Bacteroidota</taxon>
        <taxon>Sphingobacteriia</taxon>
        <taxon>Sphingobacteriales</taxon>
        <taxon>Sphingobacteriaceae</taxon>
        <taxon>Sphingobacterium</taxon>
    </lineage>
</organism>
<evidence type="ECO:0000259" key="1">
    <source>
        <dbReference type="Pfam" id="PF21348"/>
    </source>
</evidence>
<gene>
    <name evidence="2" type="ORF">HMPREF0765_1832</name>
</gene>
<dbReference type="HOGENOM" id="CLU_213394_0_0_10"/>